<dbReference type="Proteomes" id="UP000473571">
    <property type="component" value="Unassembled WGS sequence"/>
</dbReference>
<gene>
    <name evidence="6" type="ORF">F7R13_06375</name>
</gene>
<organism evidence="6 7">
    <name type="scientific">Burkholderia territorii</name>
    <dbReference type="NCBI Taxonomy" id="1503055"/>
    <lineage>
        <taxon>Bacteria</taxon>
        <taxon>Pseudomonadati</taxon>
        <taxon>Pseudomonadota</taxon>
        <taxon>Betaproteobacteria</taxon>
        <taxon>Burkholderiales</taxon>
        <taxon>Burkholderiaceae</taxon>
        <taxon>Burkholderia</taxon>
        <taxon>Burkholderia cepacia complex</taxon>
    </lineage>
</organism>
<dbReference type="InterPro" id="IPR028082">
    <property type="entry name" value="Peripla_BP_I"/>
</dbReference>
<evidence type="ECO:0000313" key="6">
    <source>
        <dbReference type="EMBL" id="KAB0684986.1"/>
    </source>
</evidence>
<comment type="similarity">
    <text evidence="2">Belongs to the bacterial solute-binding protein 2 family.</text>
</comment>
<evidence type="ECO:0000256" key="2">
    <source>
        <dbReference type="ARBA" id="ARBA00007639"/>
    </source>
</evidence>
<dbReference type="AlphaFoldDB" id="A0A6L3NKR0"/>
<name>A0A6L3NKR0_9BURK</name>
<evidence type="ECO:0000313" key="7">
    <source>
        <dbReference type="Proteomes" id="UP000473571"/>
    </source>
</evidence>
<sequence>MCIVVATIGIFHGASALAASETIAAFYKNQVDPHFALVRAGVNAEAKQLGVSVTNYAPTRPNDLGEQLSELEDVGVRKPSAVLFMGVNPHGVVPAIQKINAIGIPVVNYNDRVAGGKFSSVVVADDYNLGLDVARYLFKNLGGKGNVVILEGVKGSTTSDERERGFRKALQEFPDVHLLAAQPANYQRLQALQVMENLIQSNPKIDGVLAAADVMAMGAIEALEAAGQKQVKVVGIGGVPESVKAIKEGRLLATAEFNGFKMGCIATMAAVRTLRKEPVPDTVLIKGIVIDKTNTAPFELPGDQRQCPAWSDVASK</sequence>
<reference evidence="6 7" key="1">
    <citation type="submission" date="2019-09" db="EMBL/GenBank/DDBJ databases">
        <title>Draft genome sequences of 48 bacterial type strains from the CCUG.</title>
        <authorList>
            <person name="Tunovic T."/>
            <person name="Pineiro-Iglesias B."/>
            <person name="Unosson C."/>
            <person name="Inganas E."/>
            <person name="Ohlen M."/>
            <person name="Cardew S."/>
            <person name="Jensie-Markopoulos S."/>
            <person name="Salva-Serra F."/>
            <person name="Jaen-Luchoro D."/>
            <person name="Karlsson R."/>
            <person name="Svensson-Stadler L."/>
            <person name="Chun J."/>
            <person name="Moore E."/>
        </authorList>
    </citation>
    <scope>NUCLEOTIDE SEQUENCE [LARGE SCALE GENOMIC DNA]</scope>
    <source>
        <strain evidence="6 7">CCUG 65687</strain>
    </source>
</reference>
<evidence type="ECO:0000256" key="1">
    <source>
        <dbReference type="ARBA" id="ARBA00004196"/>
    </source>
</evidence>
<dbReference type="EMBL" id="VZOL01000042">
    <property type="protein sequence ID" value="KAB0684986.1"/>
    <property type="molecule type" value="Genomic_DNA"/>
</dbReference>
<accession>A0A6L3NKR0</accession>
<evidence type="ECO:0000256" key="3">
    <source>
        <dbReference type="ARBA" id="ARBA00022729"/>
    </source>
</evidence>
<dbReference type="InterPro" id="IPR025997">
    <property type="entry name" value="SBP_2_dom"/>
</dbReference>
<dbReference type="Pfam" id="PF13407">
    <property type="entry name" value="Peripla_BP_4"/>
    <property type="match status" value="1"/>
</dbReference>
<keyword evidence="3 4" id="KW-0732">Signal</keyword>
<dbReference type="GO" id="GO:0030246">
    <property type="term" value="F:carbohydrate binding"/>
    <property type="evidence" value="ECO:0007669"/>
    <property type="project" value="UniProtKB-ARBA"/>
</dbReference>
<dbReference type="GO" id="GO:0030313">
    <property type="term" value="C:cell envelope"/>
    <property type="evidence" value="ECO:0007669"/>
    <property type="project" value="UniProtKB-SubCell"/>
</dbReference>
<comment type="subcellular location">
    <subcellularLocation>
        <location evidence="1">Cell envelope</location>
    </subcellularLocation>
</comment>
<feature type="domain" description="Periplasmic binding protein" evidence="5">
    <location>
        <begin position="24"/>
        <end position="277"/>
    </location>
</feature>
<dbReference type="Gene3D" id="3.40.50.2300">
    <property type="match status" value="2"/>
</dbReference>
<feature type="signal peptide" evidence="4">
    <location>
        <begin position="1"/>
        <end position="18"/>
    </location>
</feature>
<protein>
    <submittedName>
        <fullName evidence="6">Sugar ABC transporter substrate-binding protein</fullName>
    </submittedName>
</protein>
<dbReference type="SUPFAM" id="SSF53822">
    <property type="entry name" value="Periplasmic binding protein-like I"/>
    <property type="match status" value="1"/>
</dbReference>
<evidence type="ECO:0000259" key="5">
    <source>
        <dbReference type="Pfam" id="PF13407"/>
    </source>
</evidence>
<feature type="chain" id="PRO_5026845971" evidence="4">
    <location>
        <begin position="19"/>
        <end position="316"/>
    </location>
</feature>
<dbReference type="PANTHER" id="PTHR46847">
    <property type="entry name" value="D-ALLOSE-BINDING PERIPLASMIC PROTEIN-RELATED"/>
    <property type="match status" value="1"/>
</dbReference>
<dbReference type="CDD" id="cd01536">
    <property type="entry name" value="PBP1_ABC_sugar_binding-like"/>
    <property type="match status" value="1"/>
</dbReference>
<evidence type="ECO:0000256" key="4">
    <source>
        <dbReference type="SAM" id="SignalP"/>
    </source>
</evidence>
<dbReference type="PANTHER" id="PTHR46847:SF1">
    <property type="entry name" value="D-ALLOSE-BINDING PERIPLASMIC PROTEIN-RELATED"/>
    <property type="match status" value="1"/>
</dbReference>
<proteinExistence type="inferred from homology"/>
<comment type="caution">
    <text evidence="6">The sequence shown here is derived from an EMBL/GenBank/DDBJ whole genome shotgun (WGS) entry which is preliminary data.</text>
</comment>